<dbReference type="PANTHER" id="PTHR43284:SF1">
    <property type="entry name" value="ASPARAGINE SYNTHETASE"/>
    <property type="match status" value="1"/>
</dbReference>
<dbReference type="CDD" id="cd01991">
    <property type="entry name" value="Asn_synthase_B_C"/>
    <property type="match status" value="1"/>
</dbReference>
<dbReference type="InterPro" id="IPR017932">
    <property type="entry name" value="GATase_2_dom"/>
</dbReference>
<name>A0A9P9WHH4_9PEZI</name>
<dbReference type="GO" id="GO:0006529">
    <property type="term" value="P:asparagine biosynthetic process"/>
    <property type="evidence" value="ECO:0007669"/>
    <property type="project" value="InterPro"/>
</dbReference>
<dbReference type="InterPro" id="IPR006426">
    <property type="entry name" value="Asn_synth_AEB"/>
</dbReference>
<evidence type="ECO:0000256" key="6">
    <source>
        <dbReference type="PIRSR" id="PIRSR001589-2"/>
    </source>
</evidence>
<sequence length="622" mass="70150">MCGLSVVVKLSGPSSSGKSDSRGVTISDLKSKLIASLKLIDHRGPDARDVWINAENTVGLGHCRLSIVDLSPEGEQPLHDDEGNIHAVVMGEIYDNDRLRKLCSKEFEYKFRGHSDSELVVALYKHYGAPKFLDYLRGEYAFVIYDDRSGEVIAARDRFGVKPLFWTIVDGKLLMAPEIKAFLPLGWQPAWNIDGIVQNSCFVGSETIFQGVNRLQPGHYLTVFSNGYISEREYWDLKYQDKRTADYLGVDFHVKDMNEAELAKHFEDCVWHNEHHAFDLGTVGKFALSELPRSNGFKVILSGEGADELFAGYPWFISEFLLEPDRSSPNLVLQTDDVLRQKLYQRSINDILATFNIIGSSNLNCLDIDPELKARMNNLFAPFNFANRAHTGQDLFLPSLQDRFSPMDKLRAVIDAWSPSAQEDIMNRWHPLNSAMYAWSKSQLPNFILTALGDRCEMAHSIEGRPPFLDHNLAELMGTIPPSLKMHYGSKGKGPDSGTSAWWSKDGDQAASHFWEKWILREAARPFITEELYLRRKHPYTAPVVWPKGGPLHQLFTRLLTEENVDALGFVHWPTVEDSLEKGFGENADPGALRKCLIVGGWVTMKERFGIPRAQVGKGAML</sequence>
<keyword evidence="3 5" id="KW-0067">ATP-binding</keyword>
<dbReference type="Proteomes" id="UP000829685">
    <property type="component" value="Unassembled WGS sequence"/>
</dbReference>
<keyword evidence="4" id="KW-0315">Glutamine amidotransferase</keyword>
<dbReference type="SUPFAM" id="SSF56235">
    <property type="entry name" value="N-terminal nucleophile aminohydrolases (Ntn hydrolases)"/>
    <property type="match status" value="1"/>
</dbReference>
<dbReference type="InterPro" id="IPR033738">
    <property type="entry name" value="AsnB_N"/>
</dbReference>
<dbReference type="PROSITE" id="PS51278">
    <property type="entry name" value="GATASE_TYPE_2"/>
    <property type="match status" value="1"/>
</dbReference>
<dbReference type="Gene3D" id="3.40.50.620">
    <property type="entry name" value="HUPs"/>
    <property type="match status" value="1"/>
</dbReference>
<dbReference type="Gene3D" id="3.60.20.10">
    <property type="entry name" value="Glutamine Phosphoribosylpyrophosphate, subunit 1, domain 1"/>
    <property type="match status" value="1"/>
</dbReference>
<evidence type="ECO:0000313" key="8">
    <source>
        <dbReference type="EMBL" id="KAI1863568.1"/>
    </source>
</evidence>
<evidence type="ECO:0000259" key="7">
    <source>
        <dbReference type="PROSITE" id="PS51278"/>
    </source>
</evidence>
<evidence type="ECO:0000256" key="2">
    <source>
        <dbReference type="ARBA" id="ARBA00022741"/>
    </source>
</evidence>
<dbReference type="CDD" id="cd00712">
    <property type="entry name" value="AsnB"/>
    <property type="match status" value="1"/>
</dbReference>
<dbReference type="Pfam" id="PF13537">
    <property type="entry name" value="GATase_7"/>
    <property type="match status" value="1"/>
</dbReference>
<comment type="caution">
    <text evidence="8">The sequence shown here is derived from an EMBL/GenBank/DDBJ whole genome shotgun (WGS) entry which is preliminary data.</text>
</comment>
<dbReference type="InterPro" id="IPR029055">
    <property type="entry name" value="Ntn_hydrolases_N"/>
</dbReference>
<feature type="domain" description="Glutamine amidotransferase type-2" evidence="7">
    <location>
        <begin position="2"/>
        <end position="226"/>
    </location>
</feature>
<comment type="similarity">
    <text evidence="1">Belongs to the asparagine synthetase family.</text>
</comment>
<evidence type="ECO:0000256" key="5">
    <source>
        <dbReference type="PIRNR" id="PIRNR001589"/>
    </source>
</evidence>
<evidence type="ECO:0000256" key="3">
    <source>
        <dbReference type="ARBA" id="ARBA00022840"/>
    </source>
</evidence>
<evidence type="ECO:0000256" key="1">
    <source>
        <dbReference type="ARBA" id="ARBA00005752"/>
    </source>
</evidence>
<accession>A0A9P9WHH4</accession>
<dbReference type="InterPro" id="IPR014729">
    <property type="entry name" value="Rossmann-like_a/b/a_fold"/>
</dbReference>
<dbReference type="InterPro" id="IPR001962">
    <property type="entry name" value="Asn_synthase"/>
</dbReference>
<dbReference type="Pfam" id="PF00733">
    <property type="entry name" value="Asn_synthase"/>
    <property type="match status" value="1"/>
</dbReference>
<feature type="binding site" evidence="6">
    <location>
        <position position="116"/>
    </location>
    <ligand>
        <name>L-glutamine</name>
        <dbReference type="ChEBI" id="CHEBI:58359"/>
    </ligand>
</feature>
<protein>
    <recommendedName>
        <fullName evidence="7">Glutamine amidotransferase type-2 domain-containing protein</fullName>
    </recommendedName>
</protein>
<dbReference type="EMBL" id="JAFIMR010000025">
    <property type="protein sequence ID" value="KAI1863568.1"/>
    <property type="molecule type" value="Genomic_DNA"/>
</dbReference>
<dbReference type="PANTHER" id="PTHR43284">
    <property type="entry name" value="ASPARAGINE SYNTHETASE (GLUTAMINE-HYDROLYZING)"/>
    <property type="match status" value="1"/>
</dbReference>
<gene>
    <name evidence="8" type="ORF">JX265_008785</name>
</gene>
<dbReference type="GO" id="GO:0005524">
    <property type="term" value="F:ATP binding"/>
    <property type="evidence" value="ECO:0007669"/>
    <property type="project" value="UniProtKB-KW"/>
</dbReference>
<dbReference type="InterPro" id="IPR051786">
    <property type="entry name" value="ASN_synthetase/amidase"/>
</dbReference>
<keyword evidence="2 5" id="KW-0547">Nucleotide-binding</keyword>
<reference evidence="8" key="1">
    <citation type="submission" date="2021-03" db="EMBL/GenBank/DDBJ databases">
        <title>Revisited historic fungal species revealed as producer of novel bioactive compounds through whole genome sequencing and comparative genomics.</title>
        <authorList>
            <person name="Vignolle G.A."/>
            <person name="Hochenegger N."/>
            <person name="Mach R.L."/>
            <person name="Mach-Aigner A.R."/>
            <person name="Javad Rahimi M."/>
            <person name="Salim K.A."/>
            <person name="Chan C.M."/>
            <person name="Lim L.B.L."/>
            <person name="Cai F."/>
            <person name="Druzhinina I.S."/>
            <person name="U'Ren J.M."/>
            <person name="Derntl C."/>
        </authorList>
    </citation>
    <scope>NUCLEOTIDE SEQUENCE</scope>
    <source>
        <strain evidence="8">TUCIM 5799</strain>
    </source>
</reference>
<dbReference type="AlphaFoldDB" id="A0A9P9WHH4"/>
<dbReference type="PIRSF" id="PIRSF001589">
    <property type="entry name" value="Asn_synthetase_glu-h"/>
    <property type="match status" value="1"/>
</dbReference>
<dbReference type="GO" id="GO:0005829">
    <property type="term" value="C:cytosol"/>
    <property type="evidence" value="ECO:0007669"/>
    <property type="project" value="TreeGrafter"/>
</dbReference>
<organism evidence="8 9">
    <name type="scientific">Neoarthrinium moseri</name>
    <dbReference type="NCBI Taxonomy" id="1658444"/>
    <lineage>
        <taxon>Eukaryota</taxon>
        <taxon>Fungi</taxon>
        <taxon>Dikarya</taxon>
        <taxon>Ascomycota</taxon>
        <taxon>Pezizomycotina</taxon>
        <taxon>Sordariomycetes</taxon>
        <taxon>Xylariomycetidae</taxon>
        <taxon>Amphisphaeriales</taxon>
        <taxon>Apiosporaceae</taxon>
        <taxon>Neoarthrinium</taxon>
    </lineage>
</organism>
<proteinExistence type="inferred from homology"/>
<dbReference type="SUPFAM" id="SSF52402">
    <property type="entry name" value="Adenine nucleotide alpha hydrolases-like"/>
    <property type="match status" value="1"/>
</dbReference>
<evidence type="ECO:0000313" key="9">
    <source>
        <dbReference type="Proteomes" id="UP000829685"/>
    </source>
</evidence>
<dbReference type="GO" id="GO:0004066">
    <property type="term" value="F:asparagine synthase (glutamine-hydrolyzing) activity"/>
    <property type="evidence" value="ECO:0007669"/>
    <property type="project" value="InterPro"/>
</dbReference>
<keyword evidence="9" id="KW-1185">Reference proteome</keyword>
<evidence type="ECO:0000256" key="4">
    <source>
        <dbReference type="ARBA" id="ARBA00022962"/>
    </source>
</evidence>